<evidence type="ECO:0000313" key="2">
    <source>
        <dbReference type="EMBL" id="NIA72268.1"/>
    </source>
</evidence>
<accession>A0A967KBP0</accession>
<dbReference type="AlphaFoldDB" id="A0A967KBP0"/>
<sequence>MKGLKTGMLAGVVTAALVSIAPNASADTFMTVGTGGVTGVYYPAGGAVCRLVNARRSEHGLRCSVESTGGSVYNANALKRGEMELAIVQSDFQAYAYEGKNGFDEPFPEMRSLFSLHGEPTQLMVRKDAGIKAFEDLKGKRVNIGNPGSGHRVMMELVMGHVGITAKDFSLTSELKSSEQAAALCDNRIDAAFWAAGVPNGSTQEAAATCAIAILPLEGKWVDSFLESNTAYGRDTVTGGIYPGTEKDVPTFGARATVVTRADVDEDAVYQIVKSVFDSLDEFKQLHPALASLEPGNMASGALTAPLHPGAERYYREKGLIK</sequence>
<gene>
    <name evidence="2" type="ORF">HBA54_27115</name>
</gene>
<dbReference type="Gene3D" id="3.40.190.10">
    <property type="entry name" value="Periplasmic binding protein-like II"/>
    <property type="match status" value="2"/>
</dbReference>
<dbReference type="SUPFAM" id="SSF53850">
    <property type="entry name" value="Periplasmic binding protein-like II"/>
    <property type="match status" value="1"/>
</dbReference>
<evidence type="ECO:0000256" key="1">
    <source>
        <dbReference type="SAM" id="SignalP"/>
    </source>
</evidence>
<dbReference type="PANTHER" id="PTHR42941">
    <property type="entry name" value="SLL1037 PROTEIN"/>
    <property type="match status" value="1"/>
</dbReference>
<feature type="chain" id="PRO_5037237733" evidence="1">
    <location>
        <begin position="27"/>
        <end position="322"/>
    </location>
</feature>
<proteinExistence type="predicted"/>
<dbReference type="PANTHER" id="PTHR42941:SF1">
    <property type="entry name" value="SLL1037 PROTEIN"/>
    <property type="match status" value="1"/>
</dbReference>
<protein>
    <submittedName>
        <fullName evidence="2">TAXI family TRAP transporter solute-binding subunit</fullName>
    </submittedName>
</protein>
<evidence type="ECO:0000313" key="3">
    <source>
        <dbReference type="Proteomes" id="UP000761264"/>
    </source>
</evidence>
<keyword evidence="3" id="KW-1185">Reference proteome</keyword>
<dbReference type="CDD" id="cd13568">
    <property type="entry name" value="PBP2_TAXI_TRAP_like_3"/>
    <property type="match status" value="1"/>
</dbReference>
<dbReference type="EMBL" id="JAAQPH010000037">
    <property type="protein sequence ID" value="NIA72268.1"/>
    <property type="molecule type" value="Genomic_DNA"/>
</dbReference>
<keyword evidence="1" id="KW-0732">Signal</keyword>
<dbReference type="NCBIfam" id="TIGR02122">
    <property type="entry name" value="TRAP_TAXI"/>
    <property type="match status" value="1"/>
</dbReference>
<dbReference type="RefSeq" id="WP_167231336.1">
    <property type="nucleotide sequence ID" value="NZ_JAAQPH010000037.1"/>
</dbReference>
<dbReference type="Proteomes" id="UP000761264">
    <property type="component" value="Unassembled WGS sequence"/>
</dbReference>
<reference evidence="2" key="1">
    <citation type="submission" date="2020-03" db="EMBL/GenBank/DDBJ databases">
        <title>Genome of Pelagibius litoralis DSM 21314T.</title>
        <authorList>
            <person name="Wang G."/>
        </authorList>
    </citation>
    <scope>NUCLEOTIDE SEQUENCE</scope>
    <source>
        <strain evidence="2">DSM 21314</strain>
    </source>
</reference>
<organism evidence="2 3">
    <name type="scientific">Pelagibius litoralis</name>
    <dbReference type="NCBI Taxonomy" id="374515"/>
    <lineage>
        <taxon>Bacteria</taxon>
        <taxon>Pseudomonadati</taxon>
        <taxon>Pseudomonadota</taxon>
        <taxon>Alphaproteobacteria</taxon>
        <taxon>Rhodospirillales</taxon>
        <taxon>Rhodovibrionaceae</taxon>
        <taxon>Pelagibius</taxon>
    </lineage>
</organism>
<comment type="caution">
    <text evidence="2">The sequence shown here is derived from an EMBL/GenBank/DDBJ whole genome shotgun (WGS) entry which is preliminary data.</text>
</comment>
<dbReference type="Pfam" id="PF16868">
    <property type="entry name" value="NMT1_3"/>
    <property type="match status" value="1"/>
</dbReference>
<feature type="signal peptide" evidence="1">
    <location>
        <begin position="1"/>
        <end position="26"/>
    </location>
</feature>
<name>A0A967KBP0_9PROT</name>
<dbReference type="InterPro" id="IPR011852">
    <property type="entry name" value="TRAP_TAXI"/>
</dbReference>